<evidence type="ECO:0000313" key="1">
    <source>
        <dbReference type="EMBL" id="KAH7912402.1"/>
    </source>
</evidence>
<dbReference type="Proteomes" id="UP000790377">
    <property type="component" value="Unassembled WGS sequence"/>
</dbReference>
<reference evidence="1" key="1">
    <citation type="journal article" date="2021" name="New Phytol.">
        <title>Evolutionary innovations through gain and loss of genes in the ectomycorrhizal Boletales.</title>
        <authorList>
            <person name="Wu G."/>
            <person name="Miyauchi S."/>
            <person name="Morin E."/>
            <person name="Kuo A."/>
            <person name="Drula E."/>
            <person name="Varga T."/>
            <person name="Kohler A."/>
            <person name="Feng B."/>
            <person name="Cao Y."/>
            <person name="Lipzen A."/>
            <person name="Daum C."/>
            <person name="Hundley H."/>
            <person name="Pangilinan J."/>
            <person name="Johnson J."/>
            <person name="Barry K."/>
            <person name="LaButti K."/>
            <person name="Ng V."/>
            <person name="Ahrendt S."/>
            <person name="Min B."/>
            <person name="Choi I.G."/>
            <person name="Park H."/>
            <person name="Plett J.M."/>
            <person name="Magnuson J."/>
            <person name="Spatafora J.W."/>
            <person name="Nagy L.G."/>
            <person name="Henrissat B."/>
            <person name="Grigoriev I.V."/>
            <person name="Yang Z.L."/>
            <person name="Xu J."/>
            <person name="Martin F.M."/>
        </authorList>
    </citation>
    <scope>NUCLEOTIDE SEQUENCE</scope>
    <source>
        <strain evidence="1">ATCC 28755</strain>
    </source>
</reference>
<sequence>MIQLVIHVRSEIQPSLLPVGSASVSAFRRSSAGTELTWQEPRVVLLNLAANPQYDEPLREEVEAKEEWSGCNGQGTQGRKFLAGDAGIWERQMLEYVTQDSQRLSDSNIIIIPKGTIPARATRHAPRLVCAFSNADQRIRADHIRSANSAAAWTQYDLDAYHIEFQLQVSTAFFNMPALPLSTIDEDVVMADSYDDAVKDNNRSLLDHMFYVMSAKDEHNQSTASLFAIELLRAVRYHSSFALVQLRTQTQLSICGASKHAEVIVSITDCNEEETILLVELDKYYNRRALKPLPRPVAHAIAAFQMHNDVRAMSGLDPVEQKARNSVILAIIMLGTLPTFVKIPVTTELDECVRSGEYPTFPTVVQGHIPEIPSPLPQSDAMKPLDNRRVIFQCFEAFRQFIFFSCTYNANFLIIRCRCNGERRVYEYVPHWRSG</sequence>
<proteinExistence type="predicted"/>
<dbReference type="EMBL" id="MU267652">
    <property type="protein sequence ID" value="KAH7912402.1"/>
    <property type="molecule type" value="Genomic_DNA"/>
</dbReference>
<evidence type="ECO:0000313" key="2">
    <source>
        <dbReference type="Proteomes" id="UP000790377"/>
    </source>
</evidence>
<name>A0ACB8AGV2_9AGAM</name>
<protein>
    <submittedName>
        <fullName evidence="1">Uncharacterized protein</fullName>
    </submittedName>
</protein>
<gene>
    <name evidence="1" type="ORF">BJ138DRAFT_1230878</name>
</gene>
<organism evidence="1 2">
    <name type="scientific">Hygrophoropsis aurantiaca</name>
    <dbReference type="NCBI Taxonomy" id="72124"/>
    <lineage>
        <taxon>Eukaryota</taxon>
        <taxon>Fungi</taxon>
        <taxon>Dikarya</taxon>
        <taxon>Basidiomycota</taxon>
        <taxon>Agaricomycotina</taxon>
        <taxon>Agaricomycetes</taxon>
        <taxon>Agaricomycetidae</taxon>
        <taxon>Boletales</taxon>
        <taxon>Coniophorineae</taxon>
        <taxon>Hygrophoropsidaceae</taxon>
        <taxon>Hygrophoropsis</taxon>
    </lineage>
</organism>
<keyword evidence="2" id="KW-1185">Reference proteome</keyword>
<accession>A0ACB8AGV2</accession>
<comment type="caution">
    <text evidence="1">The sequence shown here is derived from an EMBL/GenBank/DDBJ whole genome shotgun (WGS) entry which is preliminary data.</text>
</comment>